<gene>
    <name evidence="1" type="ORF">GUJ93_ZPchr0001g32491</name>
</gene>
<dbReference type="Proteomes" id="UP000729402">
    <property type="component" value="Unassembled WGS sequence"/>
</dbReference>
<accession>A0A8J5VSP3</accession>
<evidence type="ECO:0000313" key="1">
    <source>
        <dbReference type="EMBL" id="KAG8052924.1"/>
    </source>
</evidence>
<dbReference type="EMBL" id="JAAALK010000288">
    <property type="protein sequence ID" value="KAG8052924.1"/>
    <property type="molecule type" value="Genomic_DNA"/>
</dbReference>
<protein>
    <submittedName>
        <fullName evidence="1">Uncharacterized protein</fullName>
    </submittedName>
</protein>
<evidence type="ECO:0000313" key="2">
    <source>
        <dbReference type="Proteomes" id="UP000729402"/>
    </source>
</evidence>
<name>A0A8J5VSP3_ZIZPA</name>
<reference evidence="1" key="2">
    <citation type="submission" date="2021-02" db="EMBL/GenBank/DDBJ databases">
        <authorList>
            <person name="Kimball J.A."/>
            <person name="Haas M.W."/>
            <person name="Macchietto M."/>
            <person name="Kono T."/>
            <person name="Duquette J."/>
            <person name="Shao M."/>
        </authorList>
    </citation>
    <scope>NUCLEOTIDE SEQUENCE</scope>
    <source>
        <tissue evidence="1">Fresh leaf tissue</tissue>
    </source>
</reference>
<organism evidence="1 2">
    <name type="scientific">Zizania palustris</name>
    <name type="common">Northern wild rice</name>
    <dbReference type="NCBI Taxonomy" id="103762"/>
    <lineage>
        <taxon>Eukaryota</taxon>
        <taxon>Viridiplantae</taxon>
        <taxon>Streptophyta</taxon>
        <taxon>Embryophyta</taxon>
        <taxon>Tracheophyta</taxon>
        <taxon>Spermatophyta</taxon>
        <taxon>Magnoliopsida</taxon>
        <taxon>Liliopsida</taxon>
        <taxon>Poales</taxon>
        <taxon>Poaceae</taxon>
        <taxon>BOP clade</taxon>
        <taxon>Oryzoideae</taxon>
        <taxon>Oryzeae</taxon>
        <taxon>Zizaniinae</taxon>
        <taxon>Zizania</taxon>
    </lineage>
</organism>
<proteinExistence type="predicted"/>
<sequence length="91" mass="9290">MSSHLYPPTPRSPSGQRPFGCRICSLWKNQVQVVGGRACAAVAAGAPWPTPSRTSKAKAPKKCSMSDLFVVAPSLTVPPPANASGGNEGGG</sequence>
<keyword evidence="2" id="KW-1185">Reference proteome</keyword>
<dbReference type="AlphaFoldDB" id="A0A8J5VSP3"/>
<comment type="caution">
    <text evidence="1">The sequence shown here is derived from an EMBL/GenBank/DDBJ whole genome shotgun (WGS) entry which is preliminary data.</text>
</comment>
<reference evidence="1" key="1">
    <citation type="journal article" date="2021" name="bioRxiv">
        <title>Whole Genome Assembly and Annotation of Northern Wild Rice, Zizania palustris L., Supports a Whole Genome Duplication in the Zizania Genus.</title>
        <authorList>
            <person name="Haas M."/>
            <person name="Kono T."/>
            <person name="Macchietto M."/>
            <person name="Millas R."/>
            <person name="McGilp L."/>
            <person name="Shao M."/>
            <person name="Duquette J."/>
            <person name="Hirsch C.N."/>
            <person name="Kimball J."/>
        </authorList>
    </citation>
    <scope>NUCLEOTIDE SEQUENCE</scope>
    <source>
        <tissue evidence="1">Fresh leaf tissue</tissue>
    </source>
</reference>